<dbReference type="InterPro" id="IPR023801">
    <property type="entry name" value="His_deacetylse_dom"/>
</dbReference>
<evidence type="ECO:0000256" key="10">
    <source>
        <dbReference type="ARBA" id="ARBA00048287"/>
    </source>
</evidence>
<evidence type="ECO:0000256" key="16">
    <source>
        <dbReference type="SAM" id="MobiDB-lite"/>
    </source>
</evidence>
<comment type="catalytic activity">
    <reaction evidence="10 12">
        <text>N(6)-acetyl-L-lysyl-[histone] + H2O = L-lysyl-[histone] + acetate</text>
        <dbReference type="Rhea" id="RHEA:58196"/>
        <dbReference type="Rhea" id="RHEA-COMP:9845"/>
        <dbReference type="Rhea" id="RHEA-COMP:11338"/>
        <dbReference type="ChEBI" id="CHEBI:15377"/>
        <dbReference type="ChEBI" id="CHEBI:29969"/>
        <dbReference type="ChEBI" id="CHEBI:30089"/>
        <dbReference type="ChEBI" id="CHEBI:61930"/>
        <dbReference type="EC" id="3.5.1.98"/>
    </reaction>
</comment>
<keyword evidence="5 12" id="KW-0378">Hydrolase</keyword>
<feature type="domain" description="Histone deacetylase" evidence="17">
    <location>
        <begin position="38"/>
        <end position="330"/>
    </location>
</feature>
<evidence type="ECO:0000313" key="19">
    <source>
        <dbReference type="Proteomes" id="UP001604336"/>
    </source>
</evidence>
<dbReference type="Pfam" id="PF00850">
    <property type="entry name" value="Hist_deacetyl"/>
    <property type="match status" value="1"/>
</dbReference>
<evidence type="ECO:0000256" key="3">
    <source>
        <dbReference type="ARBA" id="ARBA00012111"/>
    </source>
</evidence>
<feature type="compositionally biased region" description="Basic and acidic residues" evidence="16">
    <location>
        <begin position="404"/>
        <end position="414"/>
    </location>
</feature>
<comment type="subcellular location">
    <subcellularLocation>
        <location evidence="2 12">Nucleus</location>
    </subcellularLocation>
</comment>
<keyword evidence="8 12" id="KW-0804">Transcription</keyword>
<dbReference type="GO" id="GO:0000118">
    <property type="term" value="C:histone deacetylase complex"/>
    <property type="evidence" value="ECO:0007669"/>
    <property type="project" value="UniProtKB-ARBA"/>
</dbReference>
<comment type="cofactor">
    <cofactor evidence="1">
        <name>Zn(2+)</name>
        <dbReference type="ChEBI" id="CHEBI:29105"/>
    </cofactor>
</comment>
<evidence type="ECO:0000256" key="13">
    <source>
        <dbReference type="PIRSR" id="PIRSR037913-1"/>
    </source>
</evidence>
<dbReference type="Proteomes" id="UP001604336">
    <property type="component" value="Unassembled WGS sequence"/>
</dbReference>
<evidence type="ECO:0000256" key="8">
    <source>
        <dbReference type="ARBA" id="ARBA00023163"/>
    </source>
</evidence>
<organism evidence="18 19">
    <name type="scientific">Abeliophyllum distichum</name>
    <dbReference type="NCBI Taxonomy" id="126358"/>
    <lineage>
        <taxon>Eukaryota</taxon>
        <taxon>Viridiplantae</taxon>
        <taxon>Streptophyta</taxon>
        <taxon>Embryophyta</taxon>
        <taxon>Tracheophyta</taxon>
        <taxon>Spermatophyta</taxon>
        <taxon>Magnoliopsida</taxon>
        <taxon>eudicotyledons</taxon>
        <taxon>Gunneridae</taxon>
        <taxon>Pentapetalae</taxon>
        <taxon>asterids</taxon>
        <taxon>lamiids</taxon>
        <taxon>Lamiales</taxon>
        <taxon>Oleaceae</taxon>
        <taxon>Forsythieae</taxon>
        <taxon>Abeliophyllum</taxon>
    </lineage>
</organism>
<keyword evidence="9 12" id="KW-0539">Nucleus</keyword>
<dbReference type="SUPFAM" id="SSF52768">
    <property type="entry name" value="Arginase/deacetylase"/>
    <property type="match status" value="1"/>
</dbReference>
<keyword evidence="15" id="KW-0479">Metal-binding</keyword>
<feature type="region of interest" description="Disordered" evidence="16">
    <location>
        <begin position="391"/>
        <end position="436"/>
    </location>
</feature>
<keyword evidence="19" id="KW-1185">Reference proteome</keyword>
<dbReference type="PRINTS" id="PR01270">
    <property type="entry name" value="HDASUPER"/>
</dbReference>
<feature type="compositionally biased region" description="Acidic residues" evidence="16">
    <location>
        <begin position="424"/>
        <end position="436"/>
    </location>
</feature>
<accession>A0ABD1RXU8</accession>
<dbReference type="EMBL" id="JBFOLK010000008">
    <property type="protein sequence ID" value="KAL2492548.1"/>
    <property type="molecule type" value="Genomic_DNA"/>
</dbReference>
<dbReference type="InterPro" id="IPR023696">
    <property type="entry name" value="Ureohydrolase_dom_sf"/>
</dbReference>
<evidence type="ECO:0000256" key="1">
    <source>
        <dbReference type="ARBA" id="ARBA00001947"/>
    </source>
</evidence>
<evidence type="ECO:0000256" key="7">
    <source>
        <dbReference type="ARBA" id="ARBA00023015"/>
    </source>
</evidence>
<protein>
    <recommendedName>
        <fullName evidence="3 12">Histone deacetylase</fullName>
        <ecNumber evidence="3 12">3.5.1.98</ecNumber>
    </recommendedName>
</protein>
<evidence type="ECO:0000256" key="14">
    <source>
        <dbReference type="PIRSR" id="PIRSR037913-2"/>
    </source>
</evidence>
<feature type="active site" description="Proton acceptor" evidence="13">
    <location>
        <position position="153"/>
    </location>
</feature>
<evidence type="ECO:0000256" key="5">
    <source>
        <dbReference type="ARBA" id="ARBA00022801"/>
    </source>
</evidence>
<evidence type="ECO:0000256" key="11">
    <source>
        <dbReference type="ARBA" id="ARBA00061569"/>
    </source>
</evidence>
<reference evidence="19" key="1">
    <citation type="submission" date="2024-07" db="EMBL/GenBank/DDBJ databases">
        <title>Two chromosome-level genome assemblies of Korean endemic species Abeliophyllum distichum and Forsythia ovata (Oleaceae).</title>
        <authorList>
            <person name="Jang H."/>
        </authorList>
    </citation>
    <scope>NUCLEOTIDE SEQUENCE [LARGE SCALE GENOMIC DNA]</scope>
</reference>
<feature type="binding site" evidence="14">
    <location>
        <position position="316"/>
    </location>
    <ligand>
        <name>substrate</name>
    </ligand>
</feature>
<evidence type="ECO:0000313" key="18">
    <source>
        <dbReference type="EMBL" id="KAL2492548.1"/>
    </source>
</evidence>
<dbReference type="FunFam" id="3.40.800.20:FF:000001">
    <property type="entry name" value="Histone deacetylase"/>
    <property type="match status" value="1"/>
</dbReference>
<feature type="binding site" evidence="15">
    <location>
        <position position="190"/>
    </location>
    <ligand>
        <name>a divalent metal cation</name>
        <dbReference type="ChEBI" id="CHEBI:60240"/>
    </ligand>
</feature>
<evidence type="ECO:0000259" key="17">
    <source>
        <dbReference type="Pfam" id="PF00850"/>
    </source>
</evidence>
<dbReference type="EC" id="3.5.1.98" evidence="3 12"/>
<feature type="binding site" evidence="15">
    <location>
        <position position="277"/>
    </location>
    <ligand>
        <name>a divalent metal cation</name>
        <dbReference type="ChEBI" id="CHEBI:60240"/>
    </ligand>
</feature>
<dbReference type="InterPro" id="IPR003084">
    <property type="entry name" value="HDAC_I/II"/>
</dbReference>
<feature type="binding site" evidence="14">
    <location>
        <position position="111"/>
    </location>
    <ligand>
        <name>substrate</name>
    </ligand>
</feature>
<dbReference type="PIRSF" id="PIRSF037913">
    <property type="entry name" value="His_deacetylse_1"/>
    <property type="match status" value="1"/>
</dbReference>
<evidence type="ECO:0000256" key="9">
    <source>
        <dbReference type="ARBA" id="ARBA00023242"/>
    </source>
</evidence>
<evidence type="ECO:0000256" key="4">
    <source>
        <dbReference type="ARBA" id="ARBA00022491"/>
    </source>
</evidence>
<keyword evidence="7 12" id="KW-0805">Transcription regulation</keyword>
<dbReference type="PANTHER" id="PTHR10625">
    <property type="entry name" value="HISTONE DEACETYLASE HDAC1-RELATED"/>
    <property type="match status" value="1"/>
</dbReference>
<sequence length="436" mass="49057">MDSGDGVSLPSACPDARKRRVSYFYEPSIGDLYYGQGHPMKPHRVRMAHSLIVHYNLHQRMEIIRPFPAGAADICRFHSAEYVDFLSSVTPDTINNENNAQKVKRFNVRDDCPVFQGLFGFCQASAGGSIGAAVKLNRQDADIAINWAGGLHHAKKSEASGFCYVNDIVLGILELLKIHKRVLYIDIDVHHGDGVEEAFYVTDRVMTVSFHKFGNDFFPGTGHIKTIGAGEGKYYALNIPLRDGMDDESFRCLFRPIIQKVMEIYQPDAVVLQCGADSLAGDRLGRFNLSVKGHADCLRFVRSFNVPLMVLGGGGYTIRNVARCWCYETAVAVGVEPDNNLPHNEYYEYFGPYYTLHVEPRPRQNMNSARDLEKIRCMVLDQLSKLQHVPSVPFQTMPPTTRVPEGREDMEVRAKPRIWNGEEYASDGDEDDIPQQ</sequence>
<keyword evidence="4" id="KW-0678">Repressor</keyword>
<dbReference type="GO" id="GO:0141221">
    <property type="term" value="F:histone deacetylase activity, hydrolytic mechanism"/>
    <property type="evidence" value="ECO:0007669"/>
    <property type="project" value="UniProtKB-EC"/>
</dbReference>
<comment type="caution">
    <text evidence="18">The sequence shown here is derived from an EMBL/GenBank/DDBJ whole genome shotgun (WGS) entry which is preliminary data.</text>
</comment>
<keyword evidence="6 12" id="KW-0156">Chromatin regulator</keyword>
<evidence type="ECO:0000256" key="12">
    <source>
        <dbReference type="PIRNR" id="PIRNR037913"/>
    </source>
</evidence>
<evidence type="ECO:0000256" key="15">
    <source>
        <dbReference type="PIRSR" id="PIRSR037913-3"/>
    </source>
</evidence>
<evidence type="ECO:0000256" key="6">
    <source>
        <dbReference type="ARBA" id="ARBA00022853"/>
    </source>
</evidence>
<proteinExistence type="inferred from homology"/>
<feature type="binding site" evidence="15">
    <location>
        <position position="188"/>
    </location>
    <ligand>
        <name>a divalent metal cation</name>
        <dbReference type="ChEBI" id="CHEBI:60240"/>
    </ligand>
</feature>
<dbReference type="PANTHER" id="PTHR10625:SF10">
    <property type="entry name" value="HISTONE DEACETYLASE HDAC1"/>
    <property type="match status" value="1"/>
</dbReference>
<dbReference type="Gene3D" id="3.40.800.20">
    <property type="entry name" value="Histone deacetylase domain"/>
    <property type="match status" value="1"/>
</dbReference>
<evidence type="ECO:0000256" key="2">
    <source>
        <dbReference type="ARBA" id="ARBA00004123"/>
    </source>
</evidence>
<name>A0ABD1RXU8_9LAMI</name>
<feature type="binding site" evidence="14">
    <location>
        <position position="161"/>
    </location>
    <ligand>
        <name>substrate</name>
    </ligand>
</feature>
<dbReference type="InterPro" id="IPR000286">
    <property type="entry name" value="HDACs"/>
</dbReference>
<gene>
    <name evidence="18" type="ORF">Adt_28176</name>
</gene>
<dbReference type="InterPro" id="IPR037138">
    <property type="entry name" value="His_deacetylse_dom_sf"/>
</dbReference>
<comment type="similarity">
    <text evidence="11 12">Belongs to the histone deacetylase family. HD Type 1 subfamily.</text>
</comment>
<dbReference type="PRINTS" id="PR01271">
    <property type="entry name" value="HISDACETLASE"/>
</dbReference>
<dbReference type="AlphaFoldDB" id="A0ABD1RXU8"/>